<feature type="signal peptide" evidence="1">
    <location>
        <begin position="1"/>
        <end position="19"/>
    </location>
</feature>
<evidence type="ECO:0000313" key="2">
    <source>
        <dbReference type="EMBL" id="KAF8436517.1"/>
    </source>
</evidence>
<feature type="non-terminal residue" evidence="2">
    <location>
        <position position="1"/>
    </location>
</feature>
<protein>
    <submittedName>
        <fullName evidence="2">Uncharacterized protein</fullName>
    </submittedName>
</protein>
<reference evidence="2" key="1">
    <citation type="submission" date="2019-10" db="EMBL/GenBank/DDBJ databases">
        <authorList>
            <consortium name="DOE Joint Genome Institute"/>
            <person name="Kuo A."/>
            <person name="Miyauchi S."/>
            <person name="Kiss E."/>
            <person name="Drula E."/>
            <person name="Kohler A."/>
            <person name="Sanchez-Garcia M."/>
            <person name="Andreopoulos B."/>
            <person name="Barry K.W."/>
            <person name="Bonito G."/>
            <person name="Buee M."/>
            <person name="Carver A."/>
            <person name="Chen C."/>
            <person name="Cichocki N."/>
            <person name="Clum A."/>
            <person name="Culley D."/>
            <person name="Crous P.W."/>
            <person name="Fauchery L."/>
            <person name="Girlanda M."/>
            <person name="Hayes R."/>
            <person name="Keri Z."/>
            <person name="LaButti K."/>
            <person name="Lipzen A."/>
            <person name="Lombard V."/>
            <person name="Magnuson J."/>
            <person name="Maillard F."/>
            <person name="Morin E."/>
            <person name="Murat C."/>
            <person name="Nolan M."/>
            <person name="Ohm R."/>
            <person name="Pangilinan J."/>
            <person name="Pereira M."/>
            <person name="Perotto S."/>
            <person name="Peter M."/>
            <person name="Riley R."/>
            <person name="Sitrit Y."/>
            <person name="Stielow B."/>
            <person name="Szollosi G."/>
            <person name="Zifcakova L."/>
            <person name="Stursova M."/>
            <person name="Spatafora J.W."/>
            <person name="Tedersoo L."/>
            <person name="Vaario L.-M."/>
            <person name="Yamada A."/>
            <person name="Yan M."/>
            <person name="Wang P."/>
            <person name="Xu J."/>
            <person name="Bruns T."/>
            <person name="Baldrian P."/>
            <person name="Vilgalys R."/>
            <person name="Henrissat B."/>
            <person name="Grigoriev I.V."/>
            <person name="Hibbett D."/>
            <person name="Nagy L.G."/>
            <person name="Martin F.M."/>
        </authorList>
    </citation>
    <scope>NUCLEOTIDE SEQUENCE</scope>
    <source>
        <strain evidence="2">BED1</strain>
    </source>
</reference>
<organism evidence="2 3">
    <name type="scientific">Boletus edulis BED1</name>
    <dbReference type="NCBI Taxonomy" id="1328754"/>
    <lineage>
        <taxon>Eukaryota</taxon>
        <taxon>Fungi</taxon>
        <taxon>Dikarya</taxon>
        <taxon>Basidiomycota</taxon>
        <taxon>Agaricomycotina</taxon>
        <taxon>Agaricomycetes</taxon>
        <taxon>Agaricomycetidae</taxon>
        <taxon>Boletales</taxon>
        <taxon>Boletineae</taxon>
        <taxon>Boletaceae</taxon>
        <taxon>Boletoideae</taxon>
        <taxon>Boletus</taxon>
    </lineage>
</organism>
<evidence type="ECO:0000313" key="3">
    <source>
        <dbReference type="Proteomes" id="UP001194468"/>
    </source>
</evidence>
<keyword evidence="3" id="KW-1185">Reference proteome</keyword>
<accession>A0AAD4BPJ0</accession>
<dbReference type="Proteomes" id="UP001194468">
    <property type="component" value="Unassembled WGS sequence"/>
</dbReference>
<sequence>ARLTCALIALLVMISLVGASATNHTEAVCPAGHYNKLCCSQYFNGYDARGCRIDYAASSCMHTVCCTFYSSKKRRGTGCVNPK</sequence>
<evidence type="ECO:0000256" key="1">
    <source>
        <dbReference type="SAM" id="SignalP"/>
    </source>
</evidence>
<dbReference type="EMBL" id="WHUW01000021">
    <property type="protein sequence ID" value="KAF8436517.1"/>
    <property type="molecule type" value="Genomic_DNA"/>
</dbReference>
<comment type="caution">
    <text evidence="2">The sequence shown here is derived from an EMBL/GenBank/DDBJ whole genome shotgun (WGS) entry which is preliminary data.</text>
</comment>
<dbReference type="AlphaFoldDB" id="A0AAD4BPJ0"/>
<name>A0AAD4BPJ0_BOLED</name>
<gene>
    <name evidence="2" type="ORF">L210DRAFT_3548241</name>
</gene>
<reference evidence="2" key="2">
    <citation type="journal article" date="2020" name="Nat. Commun.">
        <title>Large-scale genome sequencing of mycorrhizal fungi provides insights into the early evolution of symbiotic traits.</title>
        <authorList>
            <person name="Miyauchi S."/>
            <person name="Kiss E."/>
            <person name="Kuo A."/>
            <person name="Drula E."/>
            <person name="Kohler A."/>
            <person name="Sanchez-Garcia M."/>
            <person name="Morin E."/>
            <person name="Andreopoulos B."/>
            <person name="Barry K.W."/>
            <person name="Bonito G."/>
            <person name="Buee M."/>
            <person name="Carver A."/>
            <person name="Chen C."/>
            <person name="Cichocki N."/>
            <person name="Clum A."/>
            <person name="Culley D."/>
            <person name="Crous P.W."/>
            <person name="Fauchery L."/>
            <person name="Girlanda M."/>
            <person name="Hayes R.D."/>
            <person name="Keri Z."/>
            <person name="LaButti K."/>
            <person name="Lipzen A."/>
            <person name="Lombard V."/>
            <person name="Magnuson J."/>
            <person name="Maillard F."/>
            <person name="Murat C."/>
            <person name="Nolan M."/>
            <person name="Ohm R.A."/>
            <person name="Pangilinan J."/>
            <person name="Pereira M.F."/>
            <person name="Perotto S."/>
            <person name="Peter M."/>
            <person name="Pfister S."/>
            <person name="Riley R."/>
            <person name="Sitrit Y."/>
            <person name="Stielow J.B."/>
            <person name="Szollosi G."/>
            <person name="Zifcakova L."/>
            <person name="Stursova M."/>
            <person name="Spatafora J.W."/>
            <person name="Tedersoo L."/>
            <person name="Vaario L.M."/>
            <person name="Yamada A."/>
            <person name="Yan M."/>
            <person name="Wang P."/>
            <person name="Xu J."/>
            <person name="Bruns T."/>
            <person name="Baldrian P."/>
            <person name="Vilgalys R."/>
            <person name="Dunand C."/>
            <person name="Henrissat B."/>
            <person name="Grigoriev I.V."/>
            <person name="Hibbett D."/>
            <person name="Nagy L.G."/>
            <person name="Martin F.M."/>
        </authorList>
    </citation>
    <scope>NUCLEOTIDE SEQUENCE</scope>
    <source>
        <strain evidence="2">BED1</strain>
    </source>
</reference>
<keyword evidence="1" id="KW-0732">Signal</keyword>
<feature type="chain" id="PRO_5042241093" evidence="1">
    <location>
        <begin position="20"/>
        <end position="83"/>
    </location>
</feature>
<proteinExistence type="predicted"/>